<accession>A0A369I521</accession>
<keyword evidence="2" id="KW-1185">Reference proteome</keyword>
<organism evidence="1 2">
    <name type="scientific">Runella aurantiaca</name>
    <dbReference type="NCBI Taxonomy" id="2282308"/>
    <lineage>
        <taxon>Bacteria</taxon>
        <taxon>Pseudomonadati</taxon>
        <taxon>Bacteroidota</taxon>
        <taxon>Cytophagia</taxon>
        <taxon>Cytophagales</taxon>
        <taxon>Spirosomataceae</taxon>
        <taxon>Runella</taxon>
    </lineage>
</organism>
<evidence type="ECO:0000313" key="2">
    <source>
        <dbReference type="Proteomes" id="UP000253141"/>
    </source>
</evidence>
<comment type="caution">
    <text evidence="1">The sequence shown here is derived from an EMBL/GenBank/DDBJ whole genome shotgun (WGS) entry which is preliminary data.</text>
</comment>
<dbReference type="AlphaFoldDB" id="A0A369I521"/>
<protein>
    <submittedName>
        <fullName evidence="1">Uncharacterized protein</fullName>
    </submittedName>
</protein>
<proteinExistence type="predicted"/>
<reference evidence="1 2" key="1">
    <citation type="submission" date="2018-07" db="EMBL/GenBank/DDBJ databases">
        <title>Genome analysis of Runella aurantiaca.</title>
        <authorList>
            <person name="Yang X."/>
        </authorList>
    </citation>
    <scope>NUCLEOTIDE SEQUENCE [LARGE SCALE GENOMIC DNA]</scope>
    <source>
        <strain evidence="1 2">YX9</strain>
    </source>
</reference>
<evidence type="ECO:0000313" key="1">
    <source>
        <dbReference type="EMBL" id="RDB02294.1"/>
    </source>
</evidence>
<gene>
    <name evidence="1" type="ORF">DVG78_29515</name>
</gene>
<dbReference type="RefSeq" id="WP_114464597.1">
    <property type="nucleotide sequence ID" value="NZ_QPIW01000049.1"/>
</dbReference>
<name>A0A369I521_9BACT</name>
<dbReference type="Proteomes" id="UP000253141">
    <property type="component" value="Unassembled WGS sequence"/>
</dbReference>
<dbReference type="EMBL" id="QPIW01000049">
    <property type="protein sequence ID" value="RDB02294.1"/>
    <property type="molecule type" value="Genomic_DNA"/>
</dbReference>
<sequence length="140" mass="16033">MRDYTPLELACGLNPSPEKIEKYHQYLAQAAMILAASKIEGSELNRIIQAENSLYDRHIEKGIPMGQLKTPELEQHFQNQRTTAIENIVRPSDNQTKTYQPENSLVAKTRQKEKLVGYRQEAQAIIDPNRSKAKGWALER</sequence>